<evidence type="ECO:0000256" key="1">
    <source>
        <dbReference type="ARBA" id="ARBA00004418"/>
    </source>
</evidence>
<dbReference type="OrthoDB" id="175771at2"/>
<keyword evidence="6" id="KW-0016">Alginate biosynthesis</keyword>
<keyword evidence="5" id="KW-0574">Periplasm</keyword>
<dbReference type="InterPro" id="IPR031811">
    <property type="entry name" value="ALGX/ALGJ_SGNH-like"/>
</dbReference>
<keyword evidence="4" id="KW-0732">Signal</keyword>
<dbReference type="GO" id="GO:0042121">
    <property type="term" value="P:alginic acid biosynthetic process"/>
    <property type="evidence" value="ECO:0007669"/>
    <property type="project" value="UniProtKB-UniPathway"/>
</dbReference>
<evidence type="ECO:0000313" key="10">
    <source>
        <dbReference type="Proteomes" id="UP000317078"/>
    </source>
</evidence>
<dbReference type="AlphaFoldDB" id="A0A502FAK9"/>
<accession>A0A502FAK9</accession>
<evidence type="ECO:0000256" key="3">
    <source>
        <dbReference type="ARBA" id="ARBA00022679"/>
    </source>
</evidence>
<reference evidence="9 10" key="1">
    <citation type="journal article" date="2019" name="Environ. Microbiol.">
        <title>Species interactions and distinct microbial communities in high Arctic permafrost affected cryosols are associated with the CH4 and CO2 gas fluxes.</title>
        <authorList>
            <person name="Altshuler I."/>
            <person name="Hamel J."/>
            <person name="Turney S."/>
            <person name="Magnuson E."/>
            <person name="Levesque R."/>
            <person name="Greer C."/>
            <person name="Whyte L.G."/>
        </authorList>
    </citation>
    <scope>NUCLEOTIDE SEQUENCE [LARGE SCALE GENOMIC DNA]</scope>
    <source>
        <strain evidence="9 10">S9.3B</strain>
    </source>
</reference>
<feature type="transmembrane region" description="Helical" evidence="7">
    <location>
        <begin position="12"/>
        <end position="33"/>
    </location>
</feature>
<dbReference type="Pfam" id="PF16822">
    <property type="entry name" value="ALGX"/>
    <property type="match status" value="1"/>
</dbReference>
<evidence type="ECO:0000256" key="6">
    <source>
        <dbReference type="ARBA" id="ARBA00022841"/>
    </source>
</evidence>
<keyword evidence="7" id="KW-0472">Membrane</keyword>
<keyword evidence="3" id="KW-0808">Transferase</keyword>
<organism evidence="9 10">
    <name type="scientific">Muricoccus nepalensis</name>
    <dbReference type="NCBI Taxonomy" id="1854500"/>
    <lineage>
        <taxon>Bacteria</taxon>
        <taxon>Pseudomonadati</taxon>
        <taxon>Pseudomonadota</taxon>
        <taxon>Alphaproteobacteria</taxon>
        <taxon>Acetobacterales</taxon>
        <taxon>Roseomonadaceae</taxon>
        <taxon>Muricoccus</taxon>
    </lineage>
</organism>
<feature type="domain" description="AlgX/AlgJ SGNH hydrolase-like" evidence="8">
    <location>
        <begin position="114"/>
        <end position="289"/>
    </location>
</feature>
<proteinExistence type="predicted"/>
<protein>
    <recommendedName>
        <fullName evidence="8">AlgX/AlgJ SGNH hydrolase-like domain-containing protein</fullName>
    </recommendedName>
</protein>
<evidence type="ECO:0000256" key="2">
    <source>
        <dbReference type="ARBA" id="ARBA00005182"/>
    </source>
</evidence>
<keyword evidence="7" id="KW-0812">Transmembrane</keyword>
<gene>
    <name evidence="9" type="ORF">EAH89_24655</name>
</gene>
<keyword evidence="10" id="KW-1185">Reference proteome</keyword>
<sequence>MRRLWDLIRSGLLWRLPVLLGMAMIAGPSIVVYGNALHRLVSGVPVYSDTALRGVQVPAPKPSLSLDDVLSGQFSRSFVAYFGQHFPLLGPAVRAKAQLYWSVLRQSPAWYITIGRNRTLFETEYIEEYCSRDLVAFTPVAEDWAAKLAEVQRWYAVRGKLFVYLLTPSKAAVEPENLPAGWPCPAGQADREGLHAAYRAILDRAGVNVADSIETTHAAKREYPFPPFPRTGIHFNTVSAARAAQAVIDAVNRASSWRRMDDLSFTWHMAPPNEVDTDLLDALNIPRPGPPVLAPDITVTTPLAPSCHPVLMAQVGGSFAYQVNKAMQRLPCPPRVDLYEYFKNTMAFYPGDTRFPVDPKRRSWMLLDAAEVVVLEENEQIAPRSDHGLAFYELVREQMGVP</sequence>
<dbReference type="EMBL" id="RCZP01000040">
    <property type="protein sequence ID" value="TPG46410.1"/>
    <property type="molecule type" value="Genomic_DNA"/>
</dbReference>
<name>A0A502FAK9_9PROT</name>
<dbReference type="GO" id="GO:0042597">
    <property type="term" value="C:periplasmic space"/>
    <property type="evidence" value="ECO:0007669"/>
    <property type="project" value="UniProtKB-SubCell"/>
</dbReference>
<comment type="caution">
    <text evidence="9">The sequence shown here is derived from an EMBL/GenBank/DDBJ whole genome shotgun (WGS) entry which is preliminary data.</text>
</comment>
<evidence type="ECO:0000313" key="9">
    <source>
        <dbReference type="EMBL" id="TPG46410.1"/>
    </source>
</evidence>
<evidence type="ECO:0000256" key="7">
    <source>
        <dbReference type="SAM" id="Phobius"/>
    </source>
</evidence>
<keyword evidence="7" id="KW-1133">Transmembrane helix</keyword>
<comment type="subcellular location">
    <subcellularLocation>
        <location evidence="1">Periplasm</location>
    </subcellularLocation>
</comment>
<evidence type="ECO:0000256" key="5">
    <source>
        <dbReference type="ARBA" id="ARBA00022764"/>
    </source>
</evidence>
<dbReference type="Proteomes" id="UP000317078">
    <property type="component" value="Unassembled WGS sequence"/>
</dbReference>
<dbReference type="GO" id="GO:0016740">
    <property type="term" value="F:transferase activity"/>
    <property type="evidence" value="ECO:0007669"/>
    <property type="project" value="UniProtKB-KW"/>
</dbReference>
<dbReference type="UniPathway" id="UPA00286"/>
<evidence type="ECO:0000256" key="4">
    <source>
        <dbReference type="ARBA" id="ARBA00022729"/>
    </source>
</evidence>
<comment type="pathway">
    <text evidence="2">Glycan biosynthesis; alginate biosynthesis.</text>
</comment>
<evidence type="ECO:0000259" key="8">
    <source>
        <dbReference type="Pfam" id="PF16822"/>
    </source>
</evidence>